<dbReference type="EMBL" id="GU260700">
    <property type="protein sequence ID" value="ADC35821.1"/>
    <property type="molecule type" value="Genomic_DNA"/>
</dbReference>
<name>E3T677_9BACT</name>
<accession>E3T677</accession>
<reference evidence="1" key="1">
    <citation type="submission" date="2009-12" db="EMBL/GenBank/DDBJ databases">
        <authorList>
            <person name="Kielak A."/>
            <person name="van Veen J.A."/>
            <person name="Kowalchuk G.A."/>
        </authorList>
    </citation>
    <scope>NUCLEOTIDE SEQUENCE</scope>
</reference>
<proteinExistence type="predicted"/>
<reference evidence="1" key="2">
    <citation type="journal article" date="2010" name="Appl. Environ. Microbiol.">
        <title>Comparative analysis of acidobacterial genomic fragments from terrestrial and aquatic metagenomic libraries, with emphasis on acidobacteria subdivision 6.</title>
        <authorList>
            <person name="Kielak A.M."/>
            <person name="van Veen J.A."/>
            <person name="Kowalchuk G.A."/>
        </authorList>
    </citation>
    <scope>NUCLEOTIDE SEQUENCE</scope>
</reference>
<dbReference type="AlphaFoldDB" id="E3T677"/>
<protein>
    <submittedName>
        <fullName evidence="1">Uncharacterized protein</fullName>
    </submittedName>
</protein>
<organism evidence="1">
    <name type="scientific">uncultured bacterium 66</name>
    <dbReference type="NCBI Taxonomy" id="698391"/>
    <lineage>
        <taxon>Bacteria</taxon>
        <taxon>environmental samples</taxon>
    </lineage>
</organism>
<evidence type="ECO:0000313" key="1">
    <source>
        <dbReference type="EMBL" id="ADC35821.1"/>
    </source>
</evidence>
<sequence length="37" mass="4091">MHAEEARGTGMAAAGKLEGAHDQIALRFLERRVIVER</sequence>